<evidence type="ECO:0000313" key="1">
    <source>
        <dbReference type="EMBL" id="KPH76083.1"/>
    </source>
</evidence>
<accession>A0ABR5MKN2</accession>
<organism evidence="1 2">
    <name type="scientific">Oceanobacillus caeni</name>
    <dbReference type="NCBI Taxonomy" id="405946"/>
    <lineage>
        <taxon>Bacteria</taxon>
        <taxon>Bacillati</taxon>
        <taxon>Bacillota</taxon>
        <taxon>Bacilli</taxon>
        <taxon>Bacillales</taxon>
        <taxon>Bacillaceae</taxon>
        <taxon>Oceanobacillus</taxon>
    </lineage>
</organism>
<dbReference type="EMBL" id="LGTK01000018">
    <property type="protein sequence ID" value="KPH76083.1"/>
    <property type="molecule type" value="Genomic_DNA"/>
</dbReference>
<evidence type="ECO:0008006" key="3">
    <source>
        <dbReference type="Google" id="ProtNLM"/>
    </source>
</evidence>
<dbReference type="RefSeq" id="WP_060668229.1">
    <property type="nucleotide sequence ID" value="NZ_LGTK01000018.1"/>
</dbReference>
<evidence type="ECO:0000313" key="2">
    <source>
        <dbReference type="Proteomes" id="UP000037854"/>
    </source>
</evidence>
<dbReference type="Proteomes" id="UP000037854">
    <property type="component" value="Unassembled WGS sequence"/>
</dbReference>
<name>A0ABR5MKN2_9BACI</name>
<gene>
    <name evidence="1" type="ORF">AFL42_07230</name>
</gene>
<keyword evidence="2" id="KW-1185">Reference proteome</keyword>
<sequence length="69" mass="8393">MNMQEIDVNLRETEVRKRKEFLIRQLHRMEVLKTPDGRNIEECSLFTLERVYITEKRMQGASTWKPQLK</sequence>
<reference evidence="1 2" key="1">
    <citation type="submission" date="2015-07" db="EMBL/GenBank/DDBJ databases">
        <title>High-quality draft genome sequence of Oceanobacillus caeni HM6, a bacillus isolated from a human feces.</title>
        <authorList>
            <person name="Kumar J."/>
            <person name="Verma M.K."/>
            <person name="Pandey R."/>
            <person name="Bhambi M."/>
            <person name="Chauhan N."/>
        </authorList>
    </citation>
    <scope>NUCLEOTIDE SEQUENCE [LARGE SCALE GENOMIC DNA]</scope>
    <source>
        <strain evidence="1 2">HM6</strain>
    </source>
</reference>
<comment type="caution">
    <text evidence="1">The sequence shown here is derived from an EMBL/GenBank/DDBJ whole genome shotgun (WGS) entry which is preliminary data.</text>
</comment>
<proteinExistence type="predicted"/>
<protein>
    <recommendedName>
        <fullName evidence="3">Fur-regulated basic protein FbpA</fullName>
    </recommendedName>
</protein>